<dbReference type="HOGENOM" id="CLU_048926_0_0_1"/>
<keyword evidence="5 8" id="KW-0175">Coiled coil</keyword>
<accession>A0A0A1TF95</accession>
<keyword evidence="4" id="KW-0158">Chromosome</keyword>
<comment type="similarity">
    <text evidence="3">Belongs to the CENP-K/MCM22 family.</text>
</comment>
<feature type="coiled-coil region" evidence="8">
    <location>
        <begin position="7"/>
        <end position="34"/>
    </location>
</feature>
<protein>
    <submittedName>
        <fullName evidence="10">Uncharacterized protein</fullName>
    </submittedName>
</protein>
<keyword evidence="6" id="KW-0539">Nucleus</keyword>
<keyword evidence="7" id="KW-0137">Centromere</keyword>
<gene>
    <name evidence="10" type="ORF">VHEMI04041</name>
</gene>
<evidence type="ECO:0000256" key="5">
    <source>
        <dbReference type="ARBA" id="ARBA00023054"/>
    </source>
</evidence>
<organism evidence="10 11">
    <name type="scientific">[Torrubiella] hemipterigena</name>
    <dbReference type="NCBI Taxonomy" id="1531966"/>
    <lineage>
        <taxon>Eukaryota</taxon>
        <taxon>Fungi</taxon>
        <taxon>Dikarya</taxon>
        <taxon>Ascomycota</taxon>
        <taxon>Pezizomycotina</taxon>
        <taxon>Sordariomycetes</taxon>
        <taxon>Hypocreomycetidae</taxon>
        <taxon>Hypocreales</taxon>
        <taxon>Clavicipitaceae</taxon>
        <taxon>Clavicipitaceae incertae sedis</taxon>
        <taxon>'Torrubiella' clade</taxon>
    </lineage>
</organism>
<sequence length="318" mass="36025">MEDTAHADSLQYTLKELRRKIADSEAQIAKLRKGQQEVPLSPAAQARVITAAFEEVTNAEPYLPFAGSVLPSLIAMRKTYSAVRETESLIKGEEEQRDAESKRLEADRAALKDQTLLTEALRERIESLRNDLAANADVREDQVLREKMQELRSKTDFYKNEHVRLRRALRQFVYEHLASLLAAEEVGGPVVGDVLEVDPRDLAAGLSAQGNLKRSAKGMSGSDKRQRRIDDIYRPDRLGRKEQSAQDDIEEAGKELLSLVQEMFERLVEAQGDNSESYITVDRESAATRFLIRSKVAQFHPKDAWRMRIIDFGRELDG</sequence>
<dbReference type="Proteomes" id="UP000039046">
    <property type="component" value="Unassembled WGS sequence"/>
</dbReference>
<dbReference type="GO" id="GO:0000775">
    <property type="term" value="C:chromosome, centromeric region"/>
    <property type="evidence" value="ECO:0007669"/>
    <property type="project" value="UniProtKB-SubCell"/>
</dbReference>
<feature type="coiled-coil region" evidence="8">
    <location>
        <begin position="111"/>
        <end position="168"/>
    </location>
</feature>
<evidence type="ECO:0000256" key="1">
    <source>
        <dbReference type="ARBA" id="ARBA00004123"/>
    </source>
</evidence>
<dbReference type="GO" id="GO:0051382">
    <property type="term" value="P:kinetochore assembly"/>
    <property type="evidence" value="ECO:0007669"/>
    <property type="project" value="InterPro"/>
</dbReference>
<dbReference type="AlphaFoldDB" id="A0A0A1TF95"/>
<evidence type="ECO:0000256" key="7">
    <source>
        <dbReference type="ARBA" id="ARBA00023328"/>
    </source>
</evidence>
<feature type="compositionally biased region" description="Basic and acidic residues" evidence="9">
    <location>
        <begin position="222"/>
        <end position="244"/>
    </location>
</feature>
<dbReference type="GO" id="GO:0005634">
    <property type="term" value="C:nucleus"/>
    <property type="evidence" value="ECO:0007669"/>
    <property type="project" value="UniProtKB-SubCell"/>
</dbReference>
<name>A0A0A1TF95_9HYPO</name>
<dbReference type="PANTHER" id="PTHR14401:SF6">
    <property type="entry name" value="CENTROMERE PROTEIN K"/>
    <property type="match status" value="1"/>
</dbReference>
<evidence type="ECO:0000313" key="10">
    <source>
        <dbReference type="EMBL" id="CEJ86212.1"/>
    </source>
</evidence>
<dbReference type="EMBL" id="CDHN01000002">
    <property type="protein sequence ID" value="CEJ86212.1"/>
    <property type="molecule type" value="Genomic_DNA"/>
</dbReference>
<evidence type="ECO:0000256" key="9">
    <source>
        <dbReference type="SAM" id="MobiDB-lite"/>
    </source>
</evidence>
<feature type="region of interest" description="Disordered" evidence="9">
    <location>
        <begin position="206"/>
        <end position="247"/>
    </location>
</feature>
<evidence type="ECO:0000256" key="6">
    <source>
        <dbReference type="ARBA" id="ARBA00023242"/>
    </source>
</evidence>
<keyword evidence="11" id="KW-1185">Reference proteome</keyword>
<dbReference type="PANTHER" id="PTHR14401">
    <property type="entry name" value="CENTROMERE PROTEIN K"/>
    <property type="match status" value="1"/>
</dbReference>
<reference evidence="10 11" key="1">
    <citation type="journal article" date="2015" name="Genome Announc.">
        <title>Draft Genome Sequence and Gene Annotation of the Entomopathogenic Fungus Verticillium hemipterigenum.</title>
        <authorList>
            <person name="Horn F."/>
            <person name="Habel A."/>
            <person name="Scharf D.H."/>
            <person name="Dworschak J."/>
            <person name="Brakhage A.A."/>
            <person name="Guthke R."/>
            <person name="Hertweck C."/>
            <person name="Linde J."/>
        </authorList>
    </citation>
    <scope>NUCLEOTIDE SEQUENCE [LARGE SCALE GENOMIC DNA]</scope>
</reference>
<dbReference type="OrthoDB" id="9445768at2759"/>
<evidence type="ECO:0000313" key="11">
    <source>
        <dbReference type="Proteomes" id="UP000039046"/>
    </source>
</evidence>
<evidence type="ECO:0000256" key="2">
    <source>
        <dbReference type="ARBA" id="ARBA00004584"/>
    </source>
</evidence>
<evidence type="ECO:0000256" key="4">
    <source>
        <dbReference type="ARBA" id="ARBA00022454"/>
    </source>
</evidence>
<proteinExistence type="inferred from homology"/>
<dbReference type="GO" id="GO:0000070">
    <property type="term" value="P:mitotic sister chromatid segregation"/>
    <property type="evidence" value="ECO:0007669"/>
    <property type="project" value="TreeGrafter"/>
</dbReference>
<dbReference type="InterPro" id="IPR020993">
    <property type="entry name" value="Centromere_CenpK"/>
</dbReference>
<comment type="subcellular location">
    <subcellularLocation>
        <location evidence="2">Chromosome</location>
        <location evidence="2">Centromere</location>
    </subcellularLocation>
    <subcellularLocation>
        <location evidence="1">Nucleus</location>
    </subcellularLocation>
</comment>
<evidence type="ECO:0000256" key="8">
    <source>
        <dbReference type="SAM" id="Coils"/>
    </source>
</evidence>
<evidence type="ECO:0000256" key="3">
    <source>
        <dbReference type="ARBA" id="ARBA00005795"/>
    </source>
</evidence>